<dbReference type="EMBL" id="DAKRPA010000068">
    <property type="protein sequence ID" value="DBA00174.1"/>
    <property type="molecule type" value="Genomic_DNA"/>
</dbReference>
<name>A0AAV2Z2A1_9STRA</name>
<evidence type="ECO:0000313" key="2">
    <source>
        <dbReference type="EMBL" id="DBA00174.1"/>
    </source>
</evidence>
<gene>
    <name evidence="2" type="ORF">N0F65_007799</name>
</gene>
<sequence length="185" mass="21104">MALTNESFAFINNVPIAATTVEFSPHYARQLQYDVLTTVEDEIVGIRRNPVERSFYLVTQYWWVDSERRWSMATTEKRAERCQKYADNGAMDLEKLLRNVDCGALLDATGARFPKAVYWRSYGITNDSHNRWYIGVDEKINIVDALGTRSRSSGRSWARTPPSEDAALSATRRSTSAHATSRRSK</sequence>
<keyword evidence="3" id="KW-1185">Reference proteome</keyword>
<accession>A0AAV2Z2A1</accession>
<evidence type="ECO:0000256" key="1">
    <source>
        <dbReference type="SAM" id="MobiDB-lite"/>
    </source>
</evidence>
<feature type="region of interest" description="Disordered" evidence="1">
    <location>
        <begin position="152"/>
        <end position="185"/>
    </location>
</feature>
<organism evidence="2 3">
    <name type="scientific">Lagenidium giganteum</name>
    <dbReference type="NCBI Taxonomy" id="4803"/>
    <lineage>
        <taxon>Eukaryota</taxon>
        <taxon>Sar</taxon>
        <taxon>Stramenopiles</taxon>
        <taxon>Oomycota</taxon>
        <taxon>Peronosporomycetes</taxon>
        <taxon>Pythiales</taxon>
        <taxon>Pythiaceae</taxon>
    </lineage>
</organism>
<reference evidence="2" key="2">
    <citation type="journal article" date="2023" name="Microbiol Resour">
        <title>Decontamination and Annotation of the Draft Genome Sequence of the Oomycete Lagenidium giganteum ARSEF 373.</title>
        <authorList>
            <person name="Morgan W.R."/>
            <person name="Tartar A."/>
        </authorList>
    </citation>
    <scope>NUCLEOTIDE SEQUENCE</scope>
    <source>
        <strain evidence="2">ARSEF 373</strain>
    </source>
</reference>
<feature type="compositionally biased region" description="Low complexity" evidence="1">
    <location>
        <begin position="166"/>
        <end position="179"/>
    </location>
</feature>
<proteinExistence type="predicted"/>
<reference evidence="2" key="1">
    <citation type="submission" date="2022-11" db="EMBL/GenBank/DDBJ databases">
        <authorList>
            <person name="Morgan W.R."/>
            <person name="Tartar A."/>
        </authorList>
    </citation>
    <scope>NUCLEOTIDE SEQUENCE</scope>
    <source>
        <strain evidence="2">ARSEF 373</strain>
    </source>
</reference>
<evidence type="ECO:0000313" key="3">
    <source>
        <dbReference type="Proteomes" id="UP001146120"/>
    </source>
</evidence>
<comment type="caution">
    <text evidence="2">The sequence shown here is derived from an EMBL/GenBank/DDBJ whole genome shotgun (WGS) entry which is preliminary data.</text>
</comment>
<dbReference type="AlphaFoldDB" id="A0AAV2Z2A1"/>
<protein>
    <submittedName>
        <fullName evidence="2">Uncharacterized protein</fullName>
    </submittedName>
</protein>
<dbReference type="Proteomes" id="UP001146120">
    <property type="component" value="Unassembled WGS sequence"/>
</dbReference>